<dbReference type="PROSITE" id="PS51764">
    <property type="entry name" value="GH26"/>
    <property type="match status" value="1"/>
</dbReference>
<evidence type="ECO:0000313" key="8">
    <source>
        <dbReference type="Proteomes" id="UP000622166"/>
    </source>
</evidence>
<feature type="chain" id="PRO_5038081951" description="GH26 domain-containing protein" evidence="5">
    <location>
        <begin position="34"/>
        <end position="487"/>
    </location>
</feature>
<protein>
    <recommendedName>
        <fullName evidence="6">GH26 domain-containing protein</fullName>
    </recommendedName>
</protein>
<dbReference type="Pfam" id="PF02156">
    <property type="entry name" value="Glyco_hydro_26"/>
    <property type="match status" value="1"/>
</dbReference>
<feature type="compositionally biased region" description="Low complexity" evidence="4">
    <location>
        <begin position="438"/>
        <end position="454"/>
    </location>
</feature>
<sequence>MAPQQQRPQKARQAYIAACVVASLALATGPGYAVGSAASQVDGPAAPSPGLAAPAPAPTAPMAPSPPTAPSAPTAPMVSAAPARPVAPTPPPAPSPPVPPSPSPPPVSVMPSAPSYPASRFPAFGAYLDYGPQGVSRISELGAWLAGAEPSVAHTYLPGDRWSNIEGPPGFLDPWTEWRQERDDRMFVLNVPMLERNEEGLSDHEVRELLRRGAAGEFDHHFRELAGRLVGLGAPDTVLVLGWEMNGTTYTHRCGPDPENWKKYWNRIVTAMRSVPGQEFKFDWAPSRGRDAVPWTECYPGDDTVDIIGMDAYDQPHGLPFGEQVEEPYGLQAHVDFAKAHGKPVSYPEWGLFRNGDNTEYMKGMLAWMDEHKPLYNTLTDYCPHGVWQCSANPKASEIYWSTLAGRTGTPPEPSPSSSSPTTPAPMTPAPTTPVPTTPAATPVPATSVPTTPVRQAQCSPLEMGDWMEYWLGEKLCLRFDWLPPAQ</sequence>
<keyword evidence="5" id="KW-0732">Signal</keyword>
<feature type="region of interest" description="Disordered" evidence="4">
    <location>
        <begin position="405"/>
        <end position="454"/>
    </location>
</feature>
<accession>A0A918UL35</accession>
<dbReference type="GO" id="GO:0004553">
    <property type="term" value="F:hydrolase activity, hydrolyzing O-glycosyl compounds"/>
    <property type="evidence" value="ECO:0007669"/>
    <property type="project" value="InterPro"/>
</dbReference>
<feature type="compositionally biased region" description="Low complexity" evidence="4">
    <location>
        <begin position="44"/>
        <end position="54"/>
    </location>
</feature>
<feature type="active site" description="Nucleophile" evidence="3">
    <location>
        <position position="349"/>
    </location>
</feature>
<keyword evidence="2 3" id="KW-0326">Glycosidase</keyword>
<comment type="caution">
    <text evidence="7">The sequence shown here is derived from an EMBL/GenBank/DDBJ whole genome shotgun (WGS) entry which is preliminary data.</text>
</comment>
<dbReference type="RefSeq" id="WP_189861414.1">
    <property type="nucleotide sequence ID" value="NZ_BMVW01000008.1"/>
</dbReference>
<proteinExistence type="inferred from homology"/>
<evidence type="ECO:0000256" key="1">
    <source>
        <dbReference type="ARBA" id="ARBA00022801"/>
    </source>
</evidence>
<dbReference type="Gene3D" id="3.20.20.80">
    <property type="entry name" value="Glycosidases"/>
    <property type="match status" value="1"/>
</dbReference>
<feature type="compositionally biased region" description="Low complexity" evidence="4">
    <location>
        <begin position="71"/>
        <end position="84"/>
    </location>
</feature>
<feature type="signal peptide" evidence="5">
    <location>
        <begin position="1"/>
        <end position="33"/>
    </location>
</feature>
<feature type="compositionally biased region" description="Pro residues" evidence="4">
    <location>
        <begin position="423"/>
        <end position="437"/>
    </location>
</feature>
<name>A0A918UL35_9ACTN</name>
<dbReference type="AlphaFoldDB" id="A0A918UL35"/>
<reference evidence="7" key="2">
    <citation type="submission" date="2020-09" db="EMBL/GenBank/DDBJ databases">
        <authorList>
            <person name="Sun Q."/>
            <person name="Ohkuma M."/>
        </authorList>
    </citation>
    <scope>NUCLEOTIDE SEQUENCE</scope>
    <source>
        <strain evidence="7">JCM 4815</strain>
    </source>
</reference>
<evidence type="ECO:0000313" key="7">
    <source>
        <dbReference type="EMBL" id="GGZ17793.1"/>
    </source>
</evidence>
<dbReference type="Proteomes" id="UP000622166">
    <property type="component" value="Unassembled WGS sequence"/>
</dbReference>
<dbReference type="InterPro" id="IPR017853">
    <property type="entry name" value="GH"/>
</dbReference>
<feature type="active site" description="Proton donor" evidence="3">
    <location>
        <position position="244"/>
    </location>
</feature>
<dbReference type="InterPro" id="IPR022790">
    <property type="entry name" value="GH26_dom"/>
</dbReference>
<feature type="domain" description="GH26" evidence="6">
    <location>
        <begin position="104"/>
        <end position="412"/>
    </location>
</feature>
<evidence type="ECO:0000256" key="3">
    <source>
        <dbReference type="PROSITE-ProRule" id="PRU01100"/>
    </source>
</evidence>
<gene>
    <name evidence="7" type="ORF">GCM10010365_42250</name>
</gene>
<evidence type="ECO:0000256" key="2">
    <source>
        <dbReference type="ARBA" id="ARBA00023295"/>
    </source>
</evidence>
<feature type="compositionally biased region" description="Pro residues" evidence="4">
    <location>
        <begin position="85"/>
        <end position="108"/>
    </location>
</feature>
<dbReference type="EMBL" id="BMVW01000008">
    <property type="protein sequence ID" value="GGZ17793.1"/>
    <property type="molecule type" value="Genomic_DNA"/>
</dbReference>
<keyword evidence="8" id="KW-1185">Reference proteome</keyword>
<evidence type="ECO:0000259" key="6">
    <source>
        <dbReference type="PROSITE" id="PS51764"/>
    </source>
</evidence>
<evidence type="ECO:0000256" key="4">
    <source>
        <dbReference type="SAM" id="MobiDB-lite"/>
    </source>
</evidence>
<dbReference type="PANTHER" id="PTHR33472">
    <property type="entry name" value="OS01G0106600 PROTEIN"/>
    <property type="match status" value="1"/>
</dbReference>
<feature type="compositionally biased region" description="Pro residues" evidence="4">
    <location>
        <begin position="55"/>
        <end position="70"/>
    </location>
</feature>
<dbReference type="PRINTS" id="PR01217">
    <property type="entry name" value="PRICHEXTENSN"/>
</dbReference>
<dbReference type="SUPFAM" id="SSF51445">
    <property type="entry name" value="(Trans)glycosidases"/>
    <property type="match status" value="1"/>
</dbReference>
<keyword evidence="1 3" id="KW-0378">Hydrolase</keyword>
<organism evidence="7 8">
    <name type="scientific">Streptomyces poonensis</name>
    <dbReference type="NCBI Taxonomy" id="68255"/>
    <lineage>
        <taxon>Bacteria</taxon>
        <taxon>Bacillati</taxon>
        <taxon>Actinomycetota</taxon>
        <taxon>Actinomycetes</taxon>
        <taxon>Kitasatosporales</taxon>
        <taxon>Streptomycetaceae</taxon>
        <taxon>Streptomyces</taxon>
    </lineage>
</organism>
<dbReference type="PANTHER" id="PTHR33472:SF28">
    <property type="entry name" value="BROMO AND FHA DOMAIN-CONTAINING PROTEIN DDB_G0267958"/>
    <property type="match status" value="1"/>
</dbReference>
<feature type="region of interest" description="Disordered" evidence="4">
    <location>
        <begin position="33"/>
        <end position="111"/>
    </location>
</feature>
<evidence type="ECO:0000256" key="5">
    <source>
        <dbReference type="SAM" id="SignalP"/>
    </source>
</evidence>
<reference evidence="7" key="1">
    <citation type="journal article" date="2014" name="Int. J. Syst. Evol. Microbiol.">
        <title>Complete genome sequence of Corynebacterium casei LMG S-19264T (=DSM 44701T), isolated from a smear-ripened cheese.</title>
        <authorList>
            <consortium name="US DOE Joint Genome Institute (JGI-PGF)"/>
            <person name="Walter F."/>
            <person name="Albersmeier A."/>
            <person name="Kalinowski J."/>
            <person name="Ruckert C."/>
        </authorList>
    </citation>
    <scope>NUCLEOTIDE SEQUENCE</scope>
    <source>
        <strain evidence="7">JCM 4815</strain>
    </source>
</reference>
<comment type="similarity">
    <text evidence="3">Belongs to the glycosyl hydrolase 26 family.</text>
</comment>